<protein>
    <submittedName>
        <fullName evidence="10">DHA2 family efflux MFS transporter permease subunit</fullName>
    </submittedName>
</protein>
<dbReference type="Gene3D" id="1.20.1720.10">
    <property type="entry name" value="Multidrug resistance protein D"/>
    <property type="match status" value="1"/>
</dbReference>
<dbReference type="PANTHER" id="PTHR42718">
    <property type="entry name" value="MAJOR FACILITATOR SUPERFAMILY MULTIDRUG TRANSPORTER MFSC"/>
    <property type="match status" value="1"/>
</dbReference>
<dbReference type="SUPFAM" id="SSF103473">
    <property type="entry name" value="MFS general substrate transporter"/>
    <property type="match status" value="1"/>
</dbReference>
<dbReference type="GO" id="GO:0022857">
    <property type="term" value="F:transmembrane transporter activity"/>
    <property type="evidence" value="ECO:0007669"/>
    <property type="project" value="InterPro"/>
</dbReference>
<keyword evidence="7 8" id="KW-0472">Membrane</keyword>
<evidence type="ECO:0000256" key="3">
    <source>
        <dbReference type="ARBA" id="ARBA00022448"/>
    </source>
</evidence>
<dbReference type="Proteomes" id="UP000516370">
    <property type="component" value="Chromosome"/>
</dbReference>
<evidence type="ECO:0000256" key="6">
    <source>
        <dbReference type="ARBA" id="ARBA00022989"/>
    </source>
</evidence>
<evidence type="ECO:0000256" key="4">
    <source>
        <dbReference type="ARBA" id="ARBA00022475"/>
    </source>
</evidence>
<feature type="transmembrane region" description="Helical" evidence="8">
    <location>
        <begin position="435"/>
        <end position="456"/>
    </location>
</feature>
<feature type="transmembrane region" description="Helical" evidence="8">
    <location>
        <begin position="308"/>
        <end position="331"/>
    </location>
</feature>
<feature type="transmembrane region" description="Helical" evidence="8">
    <location>
        <begin position="281"/>
        <end position="302"/>
    </location>
</feature>
<feature type="domain" description="Major facilitator superfamily (MFS) profile" evidence="9">
    <location>
        <begin position="22"/>
        <end position="455"/>
    </location>
</feature>
<dbReference type="NCBIfam" id="TIGR00711">
    <property type="entry name" value="efflux_EmrB"/>
    <property type="match status" value="1"/>
</dbReference>
<evidence type="ECO:0000256" key="1">
    <source>
        <dbReference type="ARBA" id="ARBA00004651"/>
    </source>
</evidence>
<comment type="subcellular location">
    <subcellularLocation>
        <location evidence="1">Cell membrane</location>
        <topology evidence="1">Multi-pass membrane protein</topology>
    </subcellularLocation>
</comment>
<organism evidence="10 11">
    <name type="scientific">Marinomonas arctica</name>
    <dbReference type="NCBI Taxonomy" id="383750"/>
    <lineage>
        <taxon>Bacteria</taxon>
        <taxon>Pseudomonadati</taxon>
        <taxon>Pseudomonadota</taxon>
        <taxon>Gammaproteobacteria</taxon>
        <taxon>Oceanospirillales</taxon>
        <taxon>Oceanospirillaceae</taxon>
        <taxon>Marinomonas</taxon>
    </lineage>
</organism>
<feature type="transmembrane region" description="Helical" evidence="8">
    <location>
        <begin position="21"/>
        <end position="42"/>
    </location>
</feature>
<dbReference type="Gene3D" id="1.20.1250.20">
    <property type="entry name" value="MFS general substrate transporter like domains"/>
    <property type="match status" value="1"/>
</dbReference>
<feature type="transmembrane region" description="Helical" evidence="8">
    <location>
        <begin position="239"/>
        <end position="260"/>
    </location>
</feature>
<dbReference type="KEGG" id="mard:IBG28_01225"/>
<evidence type="ECO:0000256" key="8">
    <source>
        <dbReference type="SAM" id="Phobius"/>
    </source>
</evidence>
<keyword evidence="4" id="KW-1003">Cell membrane</keyword>
<evidence type="ECO:0000256" key="2">
    <source>
        <dbReference type="ARBA" id="ARBA00008537"/>
    </source>
</evidence>
<feature type="transmembrane region" description="Helical" evidence="8">
    <location>
        <begin position="87"/>
        <end position="109"/>
    </location>
</feature>
<dbReference type="InterPro" id="IPR020846">
    <property type="entry name" value="MFS_dom"/>
</dbReference>
<dbReference type="InterPro" id="IPR004638">
    <property type="entry name" value="EmrB-like"/>
</dbReference>
<sequence>MPASERRTEQKGFIGDVSNHQIILTLILGIILPLLDSTALGIAIPALSDAFASSVQALQKVVTLYGIAAAVTVPLCAWGMKRYNNKSVWLLGLILFLLASVACATAGSINSLVTFRIFQGVGAGILMVSMQPVLLNAVGREQFQAAMASVAIPAVIVPILGPLVAGFIVNSVSWKWIFLLNIPISLFAILLAWCYLPNSTSDKRTKLDIQGYLLFACGLATVIYGLSEVSSESLDIFSVSALGLVVLSLSLIGYYVHYALTKSFPILDVRLFRIPPFRNTALLLFLSSLVFYSSLFILPSIFIERYGYSTLGASAMLGASGLGALLSRSYLQKLTSRFSTSKVAMISVLISLIGTLPLLCDSAFDLMPLMVLGMLLRGAGLGLMTLLTMTHLYHYVPEGKTPDTSAWSRILTLLGGAIGTSSIGFFYQWEMTTAFHQTVGALAVVTLLCLIPASSLEKSKA</sequence>
<evidence type="ECO:0000259" key="9">
    <source>
        <dbReference type="PROSITE" id="PS50850"/>
    </source>
</evidence>
<feature type="transmembrane region" description="Helical" evidence="8">
    <location>
        <begin position="176"/>
        <end position="197"/>
    </location>
</feature>
<accession>A0A7H1J752</accession>
<feature type="transmembrane region" description="Helical" evidence="8">
    <location>
        <begin position="209"/>
        <end position="227"/>
    </location>
</feature>
<comment type="similarity">
    <text evidence="2">Belongs to the major facilitator superfamily. EmrB family.</text>
</comment>
<feature type="transmembrane region" description="Helical" evidence="8">
    <location>
        <begin position="115"/>
        <end position="138"/>
    </location>
</feature>
<gene>
    <name evidence="10" type="ORF">IBG28_01225</name>
</gene>
<proteinExistence type="inferred from homology"/>
<dbReference type="Pfam" id="PF07690">
    <property type="entry name" value="MFS_1"/>
    <property type="match status" value="1"/>
</dbReference>
<dbReference type="PROSITE" id="PS50850">
    <property type="entry name" value="MFS"/>
    <property type="match status" value="1"/>
</dbReference>
<evidence type="ECO:0000256" key="7">
    <source>
        <dbReference type="ARBA" id="ARBA00023136"/>
    </source>
</evidence>
<evidence type="ECO:0000313" key="11">
    <source>
        <dbReference type="Proteomes" id="UP000516370"/>
    </source>
</evidence>
<keyword evidence="6 8" id="KW-1133">Transmembrane helix</keyword>
<feature type="transmembrane region" description="Helical" evidence="8">
    <location>
        <begin position="370"/>
        <end position="389"/>
    </location>
</feature>
<dbReference type="InterPro" id="IPR036259">
    <property type="entry name" value="MFS_trans_sf"/>
</dbReference>
<dbReference type="GO" id="GO:0005886">
    <property type="term" value="C:plasma membrane"/>
    <property type="evidence" value="ECO:0007669"/>
    <property type="project" value="UniProtKB-SubCell"/>
</dbReference>
<dbReference type="EMBL" id="CP061081">
    <property type="protein sequence ID" value="QNT06318.1"/>
    <property type="molecule type" value="Genomic_DNA"/>
</dbReference>
<dbReference type="RefSeq" id="WP_162623502.1">
    <property type="nucleotide sequence ID" value="NZ_BMLJ01000008.1"/>
</dbReference>
<feature type="transmembrane region" description="Helical" evidence="8">
    <location>
        <begin position="62"/>
        <end position="80"/>
    </location>
</feature>
<feature type="transmembrane region" description="Helical" evidence="8">
    <location>
        <begin position="410"/>
        <end position="429"/>
    </location>
</feature>
<evidence type="ECO:0000313" key="10">
    <source>
        <dbReference type="EMBL" id="QNT06318.1"/>
    </source>
</evidence>
<dbReference type="PANTHER" id="PTHR42718:SF9">
    <property type="entry name" value="MAJOR FACILITATOR SUPERFAMILY MULTIDRUG TRANSPORTER MFSC"/>
    <property type="match status" value="1"/>
</dbReference>
<keyword evidence="5 8" id="KW-0812">Transmembrane</keyword>
<evidence type="ECO:0000256" key="5">
    <source>
        <dbReference type="ARBA" id="ARBA00022692"/>
    </source>
</evidence>
<keyword evidence="11" id="KW-1185">Reference proteome</keyword>
<feature type="transmembrane region" description="Helical" evidence="8">
    <location>
        <begin position="150"/>
        <end position="170"/>
    </location>
</feature>
<name>A0A7H1J752_9GAMM</name>
<keyword evidence="3" id="KW-0813">Transport</keyword>
<feature type="transmembrane region" description="Helical" evidence="8">
    <location>
        <begin position="343"/>
        <end position="364"/>
    </location>
</feature>
<dbReference type="AlphaFoldDB" id="A0A7H1J752"/>
<reference evidence="10 11" key="1">
    <citation type="submission" date="2020-09" db="EMBL/GenBank/DDBJ databases">
        <title>Complete genome sequence of an Arctic sea ice bacterium Marinomonas arctica BSI20414.</title>
        <authorList>
            <person name="Liao L."/>
            <person name="Chen B."/>
        </authorList>
    </citation>
    <scope>NUCLEOTIDE SEQUENCE [LARGE SCALE GENOMIC DNA]</scope>
    <source>
        <strain evidence="10 11">BSI20414</strain>
    </source>
</reference>
<dbReference type="InterPro" id="IPR011701">
    <property type="entry name" value="MFS"/>
</dbReference>